<protein>
    <submittedName>
        <fullName evidence="1">Uncharacterized protein</fullName>
    </submittedName>
</protein>
<comment type="caution">
    <text evidence="1">The sequence shown here is derived from an EMBL/GenBank/DDBJ whole genome shotgun (WGS) entry which is preliminary data.</text>
</comment>
<reference evidence="1 2" key="1">
    <citation type="submission" date="2022-11" db="EMBL/GenBank/DDBJ databases">
        <title>Minimal conservation of predation-associated metabolite biosynthetic gene clusters underscores biosynthetic potential of Myxococcota including descriptions for ten novel species: Archangium lansinium sp. nov., Myxococcus landrumus sp. nov., Nannocystis bai.</title>
        <authorList>
            <person name="Ahearne A."/>
            <person name="Stevens C."/>
            <person name="Dowd S."/>
        </authorList>
    </citation>
    <scope>NUCLEOTIDE SEQUENCE [LARGE SCALE GENOMIC DNA]</scope>
    <source>
        <strain evidence="1 2">RJM3</strain>
    </source>
</reference>
<evidence type="ECO:0000313" key="1">
    <source>
        <dbReference type="EMBL" id="MDC0745811.1"/>
    </source>
</evidence>
<dbReference type="RefSeq" id="WP_271923714.1">
    <property type="nucleotide sequence ID" value="NZ_JAQNDO010000001.1"/>
</dbReference>
<sequence length="153" mass="15999">MGFWDWVTGKSSRPGWVSRMREGTVVVDFRQLPADTIVAGAASTAKAELERVGPPSQMVVWVIPVKVFVEPAQGSRFITDLANVGAVLTDAGQPAAQVAVLEGTGGGFDALVHLLKSLGFAVYSIAEGAPLPVVETRTPSGRVVRGMTGKPVA</sequence>
<keyword evidence="2" id="KW-1185">Reference proteome</keyword>
<evidence type="ECO:0000313" key="2">
    <source>
        <dbReference type="Proteomes" id="UP001221411"/>
    </source>
</evidence>
<name>A0ABT5EYC1_9BACT</name>
<organism evidence="1 2">
    <name type="scientific">Polyangium mundeleinium</name>
    <dbReference type="NCBI Taxonomy" id="2995306"/>
    <lineage>
        <taxon>Bacteria</taxon>
        <taxon>Pseudomonadati</taxon>
        <taxon>Myxococcota</taxon>
        <taxon>Polyangia</taxon>
        <taxon>Polyangiales</taxon>
        <taxon>Polyangiaceae</taxon>
        <taxon>Polyangium</taxon>
    </lineage>
</organism>
<proteinExistence type="predicted"/>
<accession>A0ABT5EYC1</accession>
<dbReference type="Proteomes" id="UP001221411">
    <property type="component" value="Unassembled WGS sequence"/>
</dbReference>
<dbReference type="EMBL" id="JAQNDO010000001">
    <property type="protein sequence ID" value="MDC0745811.1"/>
    <property type="molecule type" value="Genomic_DNA"/>
</dbReference>
<gene>
    <name evidence="1" type="ORF">POL67_31065</name>
</gene>